<dbReference type="Gene3D" id="3.10.620.30">
    <property type="match status" value="1"/>
</dbReference>
<reference evidence="1" key="1">
    <citation type="submission" date="2018-06" db="EMBL/GenBank/DDBJ databases">
        <authorList>
            <person name="Zhirakovskaya E."/>
        </authorList>
    </citation>
    <scope>NUCLEOTIDE SEQUENCE</scope>
</reference>
<proteinExistence type="predicted"/>
<organism evidence="1">
    <name type="scientific">hydrothermal vent metagenome</name>
    <dbReference type="NCBI Taxonomy" id="652676"/>
    <lineage>
        <taxon>unclassified sequences</taxon>
        <taxon>metagenomes</taxon>
        <taxon>ecological metagenomes</taxon>
    </lineage>
</organism>
<dbReference type="InterPro" id="IPR038765">
    <property type="entry name" value="Papain-like_cys_pep_sf"/>
</dbReference>
<sequence>MRLLPVSFGVALYLLMSLAHASDRDLIIVALNNSIDKFQLAANSRLLDWQQLIESHRNSSVKKKLSWVNTFFNKVHYQTDEKLWGKTEYWATPIELLMLNQGDCEDYAIAKYFTLRAMGVPAEQLRIVYVHSLSLKQAHMVLMYKSKNELLVLDNAEEHIKSFIDRKDLVPVYSFNSLFLWLPDKSGGEER</sequence>
<dbReference type="PANTHER" id="PTHR39327:SF1">
    <property type="entry name" value="BLR5470 PROTEIN"/>
    <property type="match status" value="1"/>
</dbReference>
<accession>A0A3B0ZBS4</accession>
<dbReference type="InterPro" id="IPR010319">
    <property type="entry name" value="Transglutaminase-like_Cys_pept"/>
</dbReference>
<protein>
    <submittedName>
        <fullName evidence="1">FIGfam010717</fullName>
    </submittedName>
</protein>
<gene>
    <name evidence="1" type="ORF">MNBD_GAMMA16-1583</name>
</gene>
<evidence type="ECO:0000313" key="1">
    <source>
        <dbReference type="EMBL" id="VAW84927.1"/>
    </source>
</evidence>
<feature type="non-terminal residue" evidence="1">
    <location>
        <position position="191"/>
    </location>
</feature>
<dbReference type="AlphaFoldDB" id="A0A3B0ZBS4"/>
<name>A0A3B0ZBS4_9ZZZZ</name>
<dbReference type="Pfam" id="PF06035">
    <property type="entry name" value="Peptidase_C93"/>
    <property type="match status" value="1"/>
</dbReference>
<dbReference type="PANTHER" id="PTHR39327">
    <property type="match status" value="1"/>
</dbReference>
<dbReference type="EMBL" id="UOFO01000055">
    <property type="protein sequence ID" value="VAW84927.1"/>
    <property type="molecule type" value="Genomic_DNA"/>
</dbReference>
<dbReference type="SUPFAM" id="SSF54001">
    <property type="entry name" value="Cysteine proteinases"/>
    <property type="match status" value="1"/>
</dbReference>